<evidence type="ECO:0000256" key="3">
    <source>
        <dbReference type="ARBA" id="ARBA00022679"/>
    </source>
</evidence>
<dbReference type="Gene3D" id="3.40.50.150">
    <property type="entry name" value="Vaccinia Virus protein VP39"/>
    <property type="match status" value="1"/>
</dbReference>
<keyword evidence="3" id="KW-0808">Transferase</keyword>
<protein>
    <submittedName>
        <fullName evidence="8">Methyltransferase domain-containing protein</fullName>
    </submittedName>
</protein>
<evidence type="ECO:0000313" key="8">
    <source>
        <dbReference type="EMBL" id="MCO6410235.1"/>
    </source>
</evidence>
<keyword evidence="2 8" id="KW-0489">Methyltransferase</keyword>
<dbReference type="GO" id="GO:0032259">
    <property type="term" value="P:methylation"/>
    <property type="evidence" value="ECO:0007669"/>
    <property type="project" value="UniProtKB-KW"/>
</dbReference>
<dbReference type="GO" id="GO:0008168">
    <property type="term" value="F:methyltransferase activity"/>
    <property type="evidence" value="ECO:0007669"/>
    <property type="project" value="UniProtKB-KW"/>
</dbReference>
<evidence type="ECO:0000259" key="7">
    <source>
        <dbReference type="SMART" id="SM00828"/>
    </source>
</evidence>
<proteinExistence type="predicted"/>
<sequence>MTDGNPDSTATAHSAHPQDEVAPEYDDTAIRFLEALWGEGFLSPGGPDEVRRVVADLDFSGKRVLDLGCGSGGITLFLAREYELAEIVGFDVEQPVVDLATERAAQQGLADRARFVRGAPGPLPFPAESFDIVFSKDALVHVADKEALFADIHRVLRPAGLFAASDWLTSHDGEPSEAMRVYLEAEGLSFGMASASRYEGAMKQAGFVNVRTVNRNAWYRGVAQLELERLKGPLYQPVAEAVGSDYVDKNITTWSAMQVVLDSGEHCPTHVFGMKP</sequence>
<dbReference type="PANTHER" id="PTHR44307">
    <property type="entry name" value="PHOSPHOETHANOLAMINE METHYLTRANSFERASE"/>
    <property type="match status" value="1"/>
</dbReference>
<dbReference type="PANTHER" id="PTHR44307:SF2">
    <property type="entry name" value="PHOSPHOETHANOLAMINE METHYLTRANSFERASE ISOFORM X1"/>
    <property type="match status" value="1"/>
</dbReference>
<dbReference type="Proteomes" id="UP001320715">
    <property type="component" value="Unassembled WGS sequence"/>
</dbReference>
<comment type="caution">
    <text evidence="8">The sequence shown here is derived from an EMBL/GenBank/DDBJ whole genome shotgun (WGS) entry which is preliminary data.</text>
</comment>
<evidence type="ECO:0000256" key="6">
    <source>
        <dbReference type="SAM" id="MobiDB-lite"/>
    </source>
</evidence>
<dbReference type="SMART" id="SM00828">
    <property type="entry name" value="PKS_MT"/>
    <property type="match status" value="1"/>
</dbReference>
<evidence type="ECO:0000256" key="1">
    <source>
        <dbReference type="ARBA" id="ARBA00005189"/>
    </source>
</evidence>
<feature type="compositionally biased region" description="Polar residues" evidence="6">
    <location>
        <begin position="1"/>
        <end position="12"/>
    </location>
</feature>
<comment type="pathway">
    <text evidence="4">Phospholipid metabolism.</text>
</comment>
<evidence type="ECO:0000256" key="2">
    <source>
        <dbReference type="ARBA" id="ARBA00022603"/>
    </source>
</evidence>
<accession>A0ABT1CVL1</accession>
<dbReference type="RefSeq" id="WP_152009092.1">
    <property type="nucleotide sequence ID" value="NZ_JAAAML010000003.1"/>
</dbReference>
<name>A0ABT1CVL1_9HYPH</name>
<keyword evidence="9" id="KW-1185">Reference proteome</keyword>
<reference evidence="8 9" key="1">
    <citation type="submission" date="2020-01" db="EMBL/GenBank/DDBJ databases">
        <title>Genomes of bacteria type strains.</title>
        <authorList>
            <person name="Chen J."/>
            <person name="Zhu S."/>
            <person name="Yang J."/>
        </authorList>
    </citation>
    <scope>NUCLEOTIDE SEQUENCE [LARGE SCALE GENOMIC DNA]</scope>
    <source>
        <strain evidence="8 9">DSM 16655</strain>
    </source>
</reference>
<feature type="domain" description="Polyketide synthase-like methyltransferase" evidence="7">
    <location>
        <begin position="32"/>
        <end position="239"/>
    </location>
</feature>
<feature type="region of interest" description="Disordered" evidence="6">
    <location>
        <begin position="1"/>
        <end position="23"/>
    </location>
</feature>
<dbReference type="InterPro" id="IPR041698">
    <property type="entry name" value="Methyltransf_25"/>
</dbReference>
<comment type="catalytic activity">
    <reaction evidence="5">
        <text>phosphoethanolamine + S-adenosyl-L-methionine = N-methylethanolamine phosphate + S-adenosyl-L-homocysteine + H(+)</text>
        <dbReference type="Rhea" id="RHEA:20365"/>
        <dbReference type="ChEBI" id="CHEBI:15378"/>
        <dbReference type="ChEBI" id="CHEBI:57781"/>
        <dbReference type="ChEBI" id="CHEBI:57856"/>
        <dbReference type="ChEBI" id="CHEBI:58190"/>
        <dbReference type="ChEBI" id="CHEBI:59789"/>
        <dbReference type="EC" id="2.1.1.103"/>
    </reaction>
    <physiologicalReaction direction="left-to-right" evidence="5">
        <dbReference type="Rhea" id="RHEA:20366"/>
    </physiologicalReaction>
</comment>
<dbReference type="CDD" id="cd02440">
    <property type="entry name" value="AdoMet_MTases"/>
    <property type="match status" value="1"/>
</dbReference>
<evidence type="ECO:0000256" key="4">
    <source>
        <dbReference type="ARBA" id="ARBA00025707"/>
    </source>
</evidence>
<evidence type="ECO:0000256" key="5">
    <source>
        <dbReference type="ARBA" id="ARBA00047622"/>
    </source>
</evidence>
<dbReference type="InterPro" id="IPR029063">
    <property type="entry name" value="SAM-dependent_MTases_sf"/>
</dbReference>
<evidence type="ECO:0000313" key="9">
    <source>
        <dbReference type="Proteomes" id="UP001320715"/>
    </source>
</evidence>
<dbReference type="EMBL" id="JAAAML010000003">
    <property type="protein sequence ID" value="MCO6410235.1"/>
    <property type="molecule type" value="Genomic_DNA"/>
</dbReference>
<dbReference type="Pfam" id="PF13649">
    <property type="entry name" value="Methyltransf_25"/>
    <property type="match status" value="1"/>
</dbReference>
<gene>
    <name evidence="8" type="ORF">GTW23_18805</name>
</gene>
<dbReference type="SUPFAM" id="SSF53335">
    <property type="entry name" value="S-adenosyl-L-methionine-dependent methyltransferases"/>
    <property type="match status" value="1"/>
</dbReference>
<dbReference type="InterPro" id="IPR020803">
    <property type="entry name" value="MeTfrase_dom"/>
</dbReference>
<comment type="pathway">
    <text evidence="1">Lipid metabolism.</text>
</comment>
<organism evidence="8 9">
    <name type="scientific">Hoeflea alexandrii</name>
    <dbReference type="NCBI Taxonomy" id="288436"/>
    <lineage>
        <taxon>Bacteria</taxon>
        <taxon>Pseudomonadati</taxon>
        <taxon>Pseudomonadota</taxon>
        <taxon>Alphaproteobacteria</taxon>
        <taxon>Hyphomicrobiales</taxon>
        <taxon>Rhizobiaceae</taxon>
        <taxon>Hoeflea</taxon>
    </lineage>
</organism>